<feature type="region of interest" description="Disordered" evidence="1">
    <location>
        <begin position="1"/>
        <end position="50"/>
    </location>
</feature>
<feature type="compositionally biased region" description="Basic residues" evidence="1">
    <location>
        <begin position="14"/>
        <end position="45"/>
    </location>
</feature>
<evidence type="ECO:0000256" key="1">
    <source>
        <dbReference type="SAM" id="MobiDB-lite"/>
    </source>
</evidence>
<evidence type="ECO:0000313" key="3">
    <source>
        <dbReference type="WBParaSite" id="Pan_g22533.t1"/>
    </source>
</evidence>
<feature type="compositionally biased region" description="Basic residues" evidence="1">
    <location>
        <begin position="212"/>
        <end position="221"/>
    </location>
</feature>
<feature type="region of interest" description="Disordered" evidence="1">
    <location>
        <begin position="183"/>
        <end position="221"/>
    </location>
</feature>
<organism evidence="2 3">
    <name type="scientific">Panagrellus redivivus</name>
    <name type="common">Microworm</name>
    <dbReference type="NCBI Taxonomy" id="6233"/>
    <lineage>
        <taxon>Eukaryota</taxon>
        <taxon>Metazoa</taxon>
        <taxon>Ecdysozoa</taxon>
        <taxon>Nematoda</taxon>
        <taxon>Chromadorea</taxon>
        <taxon>Rhabditida</taxon>
        <taxon>Tylenchina</taxon>
        <taxon>Panagrolaimomorpha</taxon>
        <taxon>Panagrolaimoidea</taxon>
        <taxon>Panagrolaimidae</taxon>
        <taxon>Panagrellus</taxon>
    </lineage>
</organism>
<dbReference type="WBParaSite" id="Pan_g22533.t1">
    <property type="protein sequence ID" value="Pan_g22533.t1"/>
    <property type="gene ID" value="Pan_g22533"/>
</dbReference>
<dbReference type="AlphaFoldDB" id="A0A7E4VP92"/>
<name>A0A7E4VP92_PANRE</name>
<evidence type="ECO:0000313" key="2">
    <source>
        <dbReference type="Proteomes" id="UP000492821"/>
    </source>
</evidence>
<protein>
    <submittedName>
        <fullName evidence="3">Uncharacterized protein</fullName>
    </submittedName>
</protein>
<dbReference type="Proteomes" id="UP000492821">
    <property type="component" value="Unassembled WGS sequence"/>
</dbReference>
<keyword evidence="2" id="KW-1185">Reference proteome</keyword>
<reference evidence="2" key="1">
    <citation type="journal article" date="2013" name="Genetics">
        <title>The draft genome and transcriptome of Panagrellus redivivus are shaped by the harsh demands of a free-living lifestyle.</title>
        <authorList>
            <person name="Srinivasan J."/>
            <person name="Dillman A.R."/>
            <person name="Macchietto M.G."/>
            <person name="Heikkinen L."/>
            <person name="Lakso M."/>
            <person name="Fracchia K.M."/>
            <person name="Antoshechkin I."/>
            <person name="Mortazavi A."/>
            <person name="Wong G."/>
            <person name="Sternberg P.W."/>
        </authorList>
    </citation>
    <scope>NUCLEOTIDE SEQUENCE [LARGE SCALE GENOMIC DNA]</scope>
    <source>
        <strain evidence="2">MT8872</strain>
    </source>
</reference>
<proteinExistence type="predicted"/>
<sequence length="263" mass="30605">MNRRRKENREKQNIKAKKAKRKPLPAKIQQKRKEKKELRKHQPKKERKDECRVEEVEGQLFLRRRPIPDDPAYECVCRKLIEDVPPDADQDVQDAAYVNAIANELNYMTADEVQMMPRYERVSSSEYRRMKSERYPAFFGIVKAYNQWSMINERFKTPQMTDMMLVIEDNCNQLPVPWIGMDNEAPLRPSSRAPAPKKKKKKMTFGMSKKDGKSKKEKKREKTAVVCAIGSKVVANVYVVTSKCSAVSKPEEAVFSKKCITNN</sequence>
<reference evidence="3" key="2">
    <citation type="submission" date="2020-10" db="UniProtKB">
        <authorList>
            <consortium name="WormBaseParasite"/>
        </authorList>
    </citation>
    <scope>IDENTIFICATION</scope>
</reference>
<accession>A0A7E4VP92</accession>